<organism evidence="11 12">
    <name type="scientific">Pocillopora damicornis</name>
    <name type="common">Cauliflower coral</name>
    <name type="synonym">Millepora damicornis</name>
    <dbReference type="NCBI Taxonomy" id="46731"/>
    <lineage>
        <taxon>Eukaryota</taxon>
        <taxon>Metazoa</taxon>
        <taxon>Cnidaria</taxon>
        <taxon>Anthozoa</taxon>
        <taxon>Hexacorallia</taxon>
        <taxon>Scleractinia</taxon>
        <taxon>Astrocoeniina</taxon>
        <taxon>Pocilloporidae</taxon>
        <taxon>Pocillopora</taxon>
    </lineage>
</organism>
<dbReference type="SUPFAM" id="SSF51445">
    <property type="entry name" value="(Trans)glycosidases"/>
    <property type="match status" value="1"/>
</dbReference>
<keyword evidence="2" id="KW-0732">Signal</keyword>
<dbReference type="EMBL" id="RCHS01003451">
    <property type="protein sequence ID" value="RMX41724.1"/>
    <property type="molecule type" value="Genomic_DNA"/>
</dbReference>
<dbReference type="InterPro" id="IPR048913">
    <property type="entry name" value="BetaGal_gal-bd"/>
</dbReference>
<name>A0A3M6TKG0_POCDA</name>
<feature type="domain" description="Glycoside hydrolase 35 catalytic" evidence="8">
    <location>
        <begin position="211"/>
        <end position="320"/>
    </location>
</feature>
<dbReference type="Proteomes" id="UP000275408">
    <property type="component" value="Unassembled WGS sequence"/>
</dbReference>
<dbReference type="Pfam" id="PF01301">
    <property type="entry name" value="Glyco_hydro_35"/>
    <property type="match status" value="2"/>
</dbReference>
<keyword evidence="4" id="KW-0325">Glycoprotein</keyword>
<evidence type="ECO:0000256" key="6">
    <source>
        <dbReference type="RuleBase" id="RU003679"/>
    </source>
</evidence>
<evidence type="ECO:0000256" key="3">
    <source>
        <dbReference type="ARBA" id="ARBA00022801"/>
    </source>
</evidence>
<keyword evidence="7" id="KW-1133">Transmembrane helix</keyword>
<feature type="domain" description="Glycoside hydrolase 35 catalytic" evidence="8">
    <location>
        <begin position="45"/>
        <end position="201"/>
    </location>
</feature>
<dbReference type="InterPro" id="IPR001944">
    <property type="entry name" value="Glycoside_Hdrlase_35"/>
</dbReference>
<accession>A0A3M6TKG0</accession>
<dbReference type="FunFam" id="2.60.120.260:FF:000021">
    <property type="entry name" value="Beta-galactosidase"/>
    <property type="match status" value="1"/>
</dbReference>
<dbReference type="InterPro" id="IPR008979">
    <property type="entry name" value="Galactose-bd-like_sf"/>
</dbReference>
<dbReference type="PRINTS" id="PR00742">
    <property type="entry name" value="GLHYDRLASE35"/>
</dbReference>
<keyword evidence="5" id="KW-0326">Glycosidase</keyword>
<dbReference type="Pfam" id="PF21467">
    <property type="entry name" value="BetaGal_gal-bd"/>
    <property type="match status" value="1"/>
</dbReference>
<comment type="similarity">
    <text evidence="1 6">Belongs to the glycosyl hydrolase 35 family.</text>
</comment>
<dbReference type="OrthoDB" id="1657402at2759"/>
<dbReference type="Pfam" id="PF21317">
    <property type="entry name" value="BetaGal_ABD_1"/>
    <property type="match status" value="1"/>
</dbReference>
<feature type="non-terminal residue" evidence="11">
    <location>
        <position position="1"/>
    </location>
</feature>
<dbReference type="InterPro" id="IPR017853">
    <property type="entry name" value="GH"/>
</dbReference>
<evidence type="ECO:0000259" key="10">
    <source>
        <dbReference type="Pfam" id="PF21467"/>
    </source>
</evidence>
<evidence type="ECO:0000259" key="9">
    <source>
        <dbReference type="Pfam" id="PF21317"/>
    </source>
</evidence>
<protein>
    <submittedName>
        <fullName evidence="11">Uncharacterized protein</fullName>
    </submittedName>
</protein>
<evidence type="ECO:0000256" key="5">
    <source>
        <dbReference type="ARBA" id="ARBA00023295"/>
    </source>
</evidence>
<keyword evidence="7" id="KW-0812">Transmembrane</keyword>
<proteinExistence type="inferred from homology"/>
<evidence type="ECO:0000256" key="2">
    <source>
        <dbReference type="ARBA" id="ARBA00022729"/>
    </source>
</evidence>
<dbReference type="InterPro" id="IPR026283">
    <property type="entry name" value="B-gal_1-like"/>
</dbReference>
<evidence type="ECO:0000256" key="1">
    <source>
        <dbReference type="ARBA" id="ARBA00009809"/>
    </source>
</evidence>
<evidence type="ECO:0000256" key="4">
    <source>
        <dbReference type="ARBA" id="ARBA00023180"/>
    </source>
</evidence>
<keyword evidence="3" id="KW-0378">Hydrolase</keyword>
<dbReference type="PANTHER" id="PTHR23421">
    <property type="entry name" value="BETA-GALACTOSIDASE RELATED"/>
    <property type="match status" value="1"/>
</dbReference>
<gene>
    <name evidence="11" type="ORF">pdam_00020247</name>
</gene>
<evidence type="ECO:0000313" key="11">
    <source>
        <dbReference type="EMBL" id="RMX41724.1"/>
    </source>
</evidence>
<dbReference type="AlphaFoldDB" id="A0A3M6TKG0"/>
<dbReference type="GO" id="GO:0005975">
    <property type="term" value="P:carbohydrate metabolic process"/>
    <property type="evidence" value="ECO:0007669"/>
    <property type="project" value="InterPro"/>
</dbReference>
<dbReference type="PIRSF" id="PIRSF006336">
    <property type="entry name" value="B-gal"/>
    <property type="match status" value="1"/>
</dbReference>
<keyword evidence="12" id="KW-1185">Reference proteome</keyword>
<keyword evidence="7" id="KW-0472">Membrane</keyword>
<sequence>NHKNIPQDQRLTMLSTTWTSILMFISFVHSSSSRSFTIDYENDVFLKDGEPFRYISGSFHYFRVAEFYWKDRLAKMKAAGLNTLQTYVAWNMHEAQEGKYDFEGNNDLVGFIQMAQSVGLLVIVRAGPYICAEWDLGGFPPWLLRNYTTAKLRSSSDKGWGGIFFCYIVCYIAAVDRWMGVLLPKLKPLLYANGGPIIAVQTVGVDPAVPFTLLRKYQPNGPLVNSEFYPGWLDHWAEQHQTRNAAEFAIYLDKILALNASVNMYMFEGGTNFGFMNGANGYQDSRVFQPQPTSYDYDAPLTEAGDPTTKYFVIMETIAKYATVPPGPVPPPTQKFSYGKVNMTKISSIFDALHFLTPSGPVLRNDTLSMEQIGQNYGFILYRTIIPVSGPAVDLGIPGLRDRGIVFVNQVRQATLIRVGGKTNATIEVKEGATLDILVENMGRVNYGPHLQDPKGILGNVTLNGAVLRNWTIYPLHLDDFIGRKKSSLIKLKSKSSVQIPSFYHGNIPPAPEGIPMDTFLKLPGWFKGQAFVNGFNIGRYWPVVGPQITLYVPASILNSGKAVTEVVLLELDNAPCEDPKGCFVDFVETPVIDGPVRPMTSKQILPDEVYDDWTAKYKDFLPSYVKTKKQVLDILSSRL</sequence>
<feature type="transmembrane region" description="Helical" evidence="7">
    <location>
        <begin position="160"/>
        <end position="179"/>
    </location>
</feature>
<feature type="domain" description="Beta-galactosidase galactose-binding" evidence="10">
    <location>
        <begin position="501"/>
        <end position="562"/>
    </location>
</feature>
<dbReference type="Gene3D" id="2.60.120.260">
    <property type="entry name" value="Galactose-binding domain-like"/>
    <property type="match status" value="2"/>
</dbReference>
<feature type="domain" description="Beta-galactosidase 1-like first all-beta" evidence="9">
    <location>
        <begin position="368"/>
        <end position="476"/>
    </location>
</feature>
<dbReference type="GO" id="GO:0004565">
    <property type="term" value="F:beta-galactosidase activity"/>
    <property type="evidence" value="ECO:0007669"/>
    <property type="project" value="InterPro"/>
</dbReference>
<evidence type="ECO:0000256" key="7">
    <source>
        <dbReference type="SAM" id="Phobius"/>
    </source>
</evidence>
<dbReference type="Gene3D" id="3.20.20.80">
    <property type="entry name" value="Glycosidases"/>
    <property type="match status" value="2"/>
</dbReference>
<dbReference type="SUPFAM" id="SSF49785">
    <property type="entry name" value="Galactose-binding domain-like"/>
    <property type="match status" value="1"/>
</dbReference>
<dbReference type="InterPro" id="IPR048912">
    <property type="entry name" value="BetaGal1-like_ABD1"/>
</dbReference>
<dbReference type="InterPro" id="IPR031330">
    <property type="entry name" value="Gly_Hdrlase_35_cat"/>
</dbReference>
<evidence type="ECO:0000313" key="12">
    <source>
        <dbReference type="Proteomes" id="UP000275408"/>
    </source>
</evidence>
<comment type="caution">
    <text evidence="11">The sequence shown here is derived from an EMBL/GenBank/DDBJ whole genome shotgun (WGS) entry which is preliminary data.</text>
</comment>
<evidence type="ECO:0000259" key="8">
    <source>
        <dbReference type="Pfam" id="PF01301"/>
    </source>
</evidence>
<dbReference type="STRING" id="46731.A0A3M6TKG0"/>
<reference evidence="11 12" key="1">
    <citation type="journal article" date="2018" name="Sci. Rep.">
        <title>Comparative analysis of the Pocillopora damicornis genome highlights role of immune system in coral evolution.</title>
        <authorList>
            <person name="Cunning R."/>
            <person name="Bay R.A."/>
            <person name="Gillette P."/>
            <person name="Baker A.C."/>
            <person name="Traylor-Knowles N."/>
        </authorList>
    </citation>
    <scope>NUCLEOTIDE SEQUENCE [LARGE SCALE GENOMIC DNA]</scope>
    <source>
        <strain evidence="11">RSMAS</strain>
        <tissue evidence="11">Whole animal</tissue>
    </source>
</reference>